<evidence type="ECO:0000259" key="8">
    <source>
        <dbReference type="Pfam" id="PF12812"/>
    </source>
</evidence>
<dbReference type="PANTHER" id="PTHR46366">
    <property type="entry name" value="PRO-APOPTOTIC SERINE PROTEASE NMA111"/>
    <property type="match status" value="1"/>
</dbReference>
<evidence type="ECO:0000259" key="9">
    <source>
        <dbReference type="Pfam" id="PF17820"/>
    </source>
</evidence>
<dbReference type="InterPro" id="IPR041489">
    <property type="entry name" value="PDZ_6"/>
</dbReference>
<proteinExistence type="inferred from homology"/>
<gene>
    <name evidence="10" type="ORF">PISL3812_09961</name>
</gene>
<comment type="similarity">
    <text evidence="2">Belongs to the peptidase S1C family.</text>
</comment>
<dbReference type="Pfam" id="PF17820">
    <property type="entry name" value="PDZ_6"/>
    <property type="match status" value="1"/>
</dbReference>
<feature type="domain" description="PDZ-like" evidence="8">
    <location>
        <begin position="320"/>
        <end position="396"/>
    </location>
</feature>
<keyword evidence="7" id="KW-0720">Serine protease</keyword>
<dbReference type="InterPro" id="IPR009003">
    <property type="entry name" value="Peptidase_S1_PA"/>
</dbReference>
<dbReference type="InterPro" id="IPR036034">
    <property type="entry name" value="PDZ_sf"/>
</dbReference>
<dbReference type="PANTHER" id="PTHR46366:SF8">
    <property type="entry name" value="PRO-APOPTOTIC SERINE PROTEASE NMA111"/>
    <property type="match status" value="1"/>
</dbReference>
<dbReference type="SUPFAM" id="SSF50156">
    <property type="entry name" value="PDZ domain-like"/>
    <property type="match status" value="2"/>
</dbReference>
<dbReference type="Pfam" id="PF13365">
    <property type="entry name" value="Trypsin_2"/>
    <property type="match status" value="1"/>
</dbReference>
<dbReference type="GO" id="GO:0006915">
    <property type="term" value="P:apoptotic process"/>
    <property type="evidence" value="ECO:0007669"/>
    <property type="project" value="UniProtKB-KW"/>
</dbReference>
<dbReference type="InterPro" id="IPR001940">
    <property type="entry name" value="Peptidase_S1C"/>
</dbReference>
<evidence type="ECO:0000256" key="2">
    <source>
        <dbReference type="ARBA" id="ARBA00010541"/>
    </source>
</evidence>
<feature type="domain" description="PDZ" evidence="9">
    <location>
        <begin position="257"/>
        <end position="304"/>
    </location>
</feature>
<dbReference type="AlphaFoldDB" id="A0A0U1MD66"/>
<keyword evidence="7" id="KW-0378">Hydrolase</keyword>
<dbReference type="GO" id="GO:0004252">
    <property type="term" value="F:serine-type endopeptidase activity"/>
    <property type="evidence" value="ECO:0007669"/>
    <property type="project" value="InterPro"/>
</dbReference>
<dbReference type="CDD" id="cd06786">
    <property type="entry name" value="cpPDZ1_ScNma111-like"/>
    <property type="match status" value="1"/>
</dbReference>
<sequence>MASSKSPLLRHSEKPSDWHDATTKAFKATVAVKVASPFSLDEEGFVFTNRHITGMGPCSGRLIFHNYRECGFEVVYCDPGHDFACLKFNRTEVDTSDLEELSFDPIAVRLGLDVRVVGNTAGQKSSIIEGVITQQFRNTPSYAPPYTEYNMSYIQASLNSGRGSSGSPVVNIEGRVVGIVSGGMGSSLGFILPVDRPSRALEKLIAKEKVTRGTIDVVWELESLAKCRQLQLHSSWDKLIREELPTETRLLVARTTIPEGPADGKIKTGDILLRVNGHLVTKFIALQEILDSHVGQSIPLLVQRHGKDHAVDVAVSDFHKMTPSRSVTVAGATLHNVTYQEAYAHTKPVRGLFVSNTGRLFHNGNQGSGWIITSLQNKDIANVDDFINAVKDISDRSRVPIAVGRIENMTQQQTQVIHLERHWSSIKVWTKDSHTGTWDSFDVADPLTSGSLLPQAAVFPHRKNIDGKYRQTRSGPGNVFAEGIVGVSRAIIPHGMCDITITVANSIEVNAEFLFMHPSYNYCFIKYDPSLVQAPVTSATLSSSNPTAGQSVTFIGIPEEYNFPCHVETTVIGTKTFYAERNWPPSYQPMNFEQVDIVSDFGCGHGVLVNCDGDVQAIWMTYRQGRHIHRFGLPSNLLIPVLASLKDDQIPDSFFLDVQFDEISLSTARGMGVPANWIDQVATPERQHHRLYQVQQVAAPLHPIRHGIDELRPGDTIITLQGQLVTKSADLQVTQEVVDALVVRQGKTMSLQIPAVPTNDWGTDYVVIFAGAVLHRPHHAVRQQASRLYSAIYVNYVHKGTPSDQELDPYCFITSVNGNNVHDMAQFVYEVNKIPEFRFFNISTVDINGQSKSVTLKIDNKFAPMCEYGKDGTGKWKQISRTWKALD</sequence>
<evidence type="ECO:0000313" key="11">
    <source>
        <dbReference type="Proteomes" id="UP000054383"/>
    </source>
</evidence>
<dbReference type="OrthoDB" id="4217619at2759"/>
<name>A0A0U1MD66_TALIS</name>
<dbReference type="SUPFAM" id="SSF50494">
    <property type="entry name" value="Trypsin-like serine proteases"/>
    <property type="match status" value="2"/>
</dbReference>
<feature type="domain" description="PDZ-like" evidence="8">
    <location>
        <begin position="764"/>
        <end position="836"/>
    </location>
</feature>
<reference evidence="10 11" key="1">
    <citation type="submission" date="2015-04" db="EMBL/GenBank/DDBJ databases">
        <authorList>
            <person name="Syromyatnikov M.Y."/>
            <person name="Popov V.N."/>
        </authorList>
    </citation>
    <scope>NUCLEOTIDE SEQUENCE [LARGE SCALE GENOMIC DNA]</scope>
    <source>
        <strain evidence="10">WF-38-12</strain>
    </source>
</reference>
<dbReference type="GO" id="GO:0006508">
    <property type="term" value="P:proteolysis"/>
    <property type="evidence" value="ECO:0007669"/>
    <property type="project" value="UniProtKB-KW"/>
</dbReference>
<keyword evidence="11" id="KW-1185">Reference proteome</keyword>
<evidence type="ECO:0000256" key="1">
    <source>
        <dbReference type="ARBA" id="ARBA00002558"/>
    </source>
</evidence>
<protein>
    <recommendedName>
        <fullName evidence="3">Pro-apoptotic serine protease NMA111</fullName>
    </recommendedName>
    <alternativeName>
        <fullName evidence="4">Pro-apoptotic serine protease nma111</fullName>
    </alternativeName>
</protein>
<dbReference type="OMA" id="VPANWID"/>
<organism evidence="10 11">
    <name type="scientific">Talaromyces islandicus</name>
    <name type="common">Penicillium islandicum</name>
    <dbReference type="NCBI Taxonomy" id="28573"/>
    <lineage>
        <taxon>Eukaryota</taxon>
        <taxon>Fungi</taxon>
        <taxon>Dikarya</taxon>
        <taxon>Ascomycota</taxon>
        <taxon>Pezizomycotina</taxon>
        <taxon>Eurotiomycetes</taxon>
        <taxon>Eurotiomycetidae</taxon>
        <taxon>Eurotiales</taxon>
        <taxon>Trichocomaceae</taxon>
        <taxon>Talaromyces</taxon>
        <taxon>Talaromyces sect. Islandici</taxon>
    </lineage>
</organism>
<dbReference type="Gene3D" id="2.30.42.10">
    <property type="match status" value="1"/>
</dbReference>
<comment type="function">
    <text evidence="1">Nuclear serine protease which mediates apoptosis.</text>
</comment>
<keyword evidence="5" id="KW-0053">Apoptosis</keyword>
<dbReference type="Pfam" id="PF12812">
    <property type="entry name" value="PDZ_1"/>
    <property type="match status" value="2"/>
</dbReference>
<keyword evidence="6" id="KW-0677">Repeat</keyword>
<dbReference type="STRING" id="28573.A0A0U1MD66"/>
<dbReference type="Gene3D" id="2.40.10.120">
    <property type="match status" value="1"/>
</dbReference>
<accession>A0A0U1MD66</accession>
<dbReference type="InterPro" id="IPR025926">
    <property type="entry name" value="PDZ-like_dom"/>
</dbReference>
<dbReference type="PRINTS" id="PR00834">
    <property type="entry name" value="PROTEASES2C"/>
</dbReference>
<evidence type="ECO:0000256" key="4">
    <source>
        <dbReference type="ARBA" id="ARBA00021524"/>
    </source>
</evidence>
<evidence type="ECO:0000313" key="10">
    <source>
        <dbReference type="EMBL" id="CRG92886.1"/>
    </source>
</evidence>
<evidence type="ECO:0000256" key="6">
    <source>
        <dbReference type="ARBA" id="ARBA00022737"/>
    </source>
</evidence>
<dbReference type="EMBL" id="CVMT01000025">
    <property type="protein sequence ID" value="CRG92886.1"/>
    <property type="molecule type" value="Genomic_DNA"/>
</dbReference>
<evidence type="ECO:0000256" key="7">
    <source>
        <dbReference type="ARBA" id="ARBA00022825"/>
    </source>
</evidence>
<keyword evidence="10" id="KW-0645">Protease</keyword>
<evidence type="ECO:0000256" key="5">
    <source>
        <dbReference type="ARBA" id="ARBA00022703"/>
    </source>
</evidence>
<evidence type="ECO:0000256" key="3">
    <source>
        <dbReference type="ARBA" id="ARBA00020338"/>
    </source>
</evidence>
<dbReference type="Proteomes" id="UP000054383">
    <property type="component" value="Unassembled WGS sequence"/>
</dbReference>